<proteinExistence type="predicted"/>
<dbReference type="EMBL" id="JBHMQT010000014">
    <property type="protein sequence ID" value="MFC0862541.1"/>
    <property type="molecule type" value="Genomic_DNA"/>
</dbReference>
<dbReference type="Gene3D" id="2.30.110.10">
    <property type="entry name" value="Electron Transport, Fmn-binding Protein, Chain A"/>
    <property type="match status" value="1"/>
</dbReference>
<dbReference type="InterPro" id="IPR012349">
    <property type="entry name" value="Split_barrel_FMN-bd"/>
</dbReference>
<accession>A0ABV6U5Z5</accession>
<reference evidence="1 2" key="1">
    <citation type="submission" date="2024-09" db="EMBL/GenBank/DDBJ databases">
        <authorList>
            <person name="Sun Q."/>
            <person name="Mori K."/>
        </authorList>
    </citation>
    <scope>NUCLEOTIDE SEQUENCE [LARGE SCALE GENOMIC DNA]</scope>
    <source>
        <strain evidence="1 2">TBRC 1851</strain>
    </source>
</reference>
<evidence type="ECO:0000313" key="2">
    <source>
        <dbReference type="Proteomes" id="UP001589870"/>
    </source>
</evidence>
<sequence>MPLLVVTVVGALNRLVFSLTRGRIVLYKFTGMPAVTLMIAGPEVGYAERAVLPCLPDGEMHVVLKYERDTPPEYVQLMGRGVSVFIDAGADASPVVASPVRENPDELLAHLLENVSFLRRCEARASRMVPFARLEPDSGP</sequence>
<comment type="caution">
    <text evidence="1">The sequence shown here is derived from an EMBL/GenBank/DDBJ whole genome shotgun (WGS) entry which is preliminary data.</text>
</comment>
<protein>
    <submittedName>
        <fullName evidence="1">Uncharacterized protein</fullName>
    </submittedName>
</protein>
<keyword evidence="2" id="KW-1185">Reference proteome</keyword>
<gene>
    <name evidence="1" type="ORF">ACFHYQ_09565</name>
</gene>
<name>A0ABV6U5Z5_9ACTN</name>
<dbReference type="Proteomes" id="UP001589870">
    <property type="component" value="Unassembled WGS sequence"/>
</dbReference>
<evidence type="ECO:0000313" key="1">
    <source>
        <dbReference type="EMBL" id="MFC0862541.1"/>
    </source>
</evidence>
<organism evidence="1 2">
    <name type="scientific">Sphaerimonospora cavernae</name>
    <dbReference type="NCBI Taxonomy" id="1740611"/>
    <lineage>
        <taxon>Bacteria</taxon>
        <taxon>Bacillati</taxon>
        <taxon>Actinomycetota</taxon>
        <taxon>Actinomycetes</taxon>
        <taxon>Streptosporangiales</taxon>
        <taxon>Streptosporangiaceae</taxon>
        <taxon>Sphaerimonospora</taxon>
    </lineage>
</organism>